<keyword evidence="3" id="KW-1185">Reference proteome</keyword>
<dbReference type="SUPFAM" id="SSF109604">
    <property type="entry name" value="HD-domain/PDEase-like"/>
    <property type="match status" value="1"/>
</dbReference>
<name>A0A6G1LPV2_9PEZI</name>
<gene>
    <name evidence="2" type="ORF">EJ03DRAFT_370536</name>
</gene>
<evidence type="ECO:0000259" key="1">
    <source>
        <dbReference type="Pfam" id="PF01966"/>
    </source>
</evidence>
<protein>
    <recommendedName>
        <fullName evidence="1">HD domain-containing protein</fullName>
    </recommendedName>
</protein>
<dbReference type="PANTHER" id="PTHR40202">
    <property type="match status" value="1"/>
</dbReference>
<dbReference type="InterPro" id="IPR052567">
    <property type="entry name" value="OP_Dioxygenase"/>
</dbReference>
<dbReference type="EMBL" id="ML995808">
    <property type="protein sequence ID" value="KAF2774468.1"/>
    <property type="molecule type" value="Genomic_DNA"/>
</dbReference>
<dbReference type="PANTHER" id="PTHR40202:SF1">
    <property type="entry name" value="HD DOMAIN-CONTAINING PROTEIN"/>
    <property type="match status" value="1"/>
</dbReference>
<dbReference type="Gene3D" id="1.10.3210.10">
    <property type="entry name" value="Hypothetical protein af1432"/>
    <property type="match status" value="1"/>
</dbReference>
<feature type="domain" description="HD" evidence="1">
    <location>
        <begin position="34"/>
        <end position="99"/>
    </location>
</feature>
<dbReference type="AlphaFoldDB" id="A0A6G1LPV2"/>
<accession>A0A6G1LPV2</accession>
<dbReference type="CDD" id="cd00077">
    <property type="entry name" value="HDc"/>
    <property type="match status" value="1"/>
</dbReference>
<dbReference type="Pfam" id="PF01966">
    <property type="entry name" value="HD"/>
    <property type="match status" value="1"/>
</dbReference>
<dbReference type="Proteomes" id="UP000799436">
    <property type="component" value="Unassembled WGS sequence"/>
</dbReference>
<dbReference type="OrthoDB" id="445007at2759"/>
<evidence type="ECO:0000313" key="2">
    <source>
        <dbReference type="EMBL" id="KAF2774468.1"/>
    </source>
</evidence>
<dbReference type="InterPro" id="IPR006674">
    <property type="entry name" value="HD_domain"/>
</dbReference>
<sequence length="191" mass="21197">MTNPKTKHQASADETLAELFGFIAKQGNSDYLGEQTQRQWLGALLHDVGRFIPAADKMPPMIALDGTYVGNASHEVVGERYLRQLGFSEKICQLVGAHVMAKRYLTAVGKNYYDGLSQSSKTTLKFQGGPCTAQEVVAAQQDPWLESKLAVRRWDDQAKDPNLRTPSLWSFRDMAVESLSASRTTGRTEMV</sequence>
<dbReference type="InterPro" id="IPR003607">
    <property type="entry name" value="HD/PDEase_dom"/>
</dbReference>
<proteinExistence type="predicted"/>
<organism evidence="2 3">
    <name type="scientific">Teratosphaeria nubilosa</name>
    <dbReference type="NCBI Taxonomy" id="161662"/>
    <lineage>
        <taxon>Eukaryota</taxon>
        <taxon>Fungi</taxon>
        <taxon>Dikarya</taxon>
        <taxon>Ascomycota</taxon>
        <taxon>Pezizomycotina</taxon>
        <taxon>Dothideomycetes</taxon>
        <taxon>Dothideomycetidae</taxon>
        <taxon>Mycosphaerellales</taxon>
        <taxon>Teratosphaeriaceae</taxon>
        <taxon>Teratosphaeria</taxon>
    </lineage>
</organism>
<evidence type="ECO:0000313" key="3">
    <source>
        <dbReference type="Proteomes" id="UP000799436"/>
    </source>
</evidence>
<reference evidence="2" key="1">
    <citation type="journal article" date="2020" name="Stud. Mycol.">
        <title>101 Dothideomycetes genomes: a test case for predicting lifestyles and emergence of pathogens.</title>
        <authorList>
            <person name="Haridas S."/>
            <person name="Albert R."/>
            <person name="Binder M."/>
            <person name="Bloem J."/>
            <person name="Labutti K."/>
            <person name="Salamov A."/>
            <person name="Andreopoulos B."/>
            <person name="Baker S."/>
            <person name="Barry K."/>
            <person name="Bills G."/>
            <person name="Bluhm B."/>
            <person name="Cannon C."/>
            <person name="Castanera R."/>
            <person name="Culley D."/>
            <person name="Daum C."/>
            <person name="Ezra D."/>
            <person name="Gonzalez J."/>
            <person name="Henrissat B."/>
            <person name="Kuo A."/>
            <person name="Liang C."/>
            <person name="Lipzen A."/>
            <person name="Lutzoni F."/>
            <person name="Magnuson J."/>
            <person name="Mondo S."/>
            <person name="Nolan M."/>
            <person name="Ohm R."/>
            <person name="Pangilinan J."/>
            <person name="Park H.-J."/>
            <person name="Ramirez L."/>
            <person name="Alfaro M."/>
            <person name="Sun H."/>
            <person name="Tritt A."/>
            <person name="Yoshinaga Y."/>
            <person name="Zwiers L.-H."/>
            <person name="Turgeon B."/>
            <person name="Goodwin S."/>
            <person name="Spatafora J."/>
            <person name="Crous P."/>
            <person name="Grigoriev I."/>
        </authorList>
    </citation>
    <scope>NUCLEOTIDE SEQUENCE</scope>
    <source>
        <strain evidence="2">CBS 116005</strain>
    </source>
</reference>